<dbReference type="Proteomes" id="UP001523550">
    <property type="component" value="Unassembled WGS sequence"/>
</dbReference>
<keyword evidence="2" id="KW-1185">Reference proteome</keyword>
<sequence>MANPIQRSTAEASAPSALGKHTRAVLSAQLGVHDDQRQALAAKGVIEQATTKGE</sequence>
<reference evidence="1 2" key="1">
    <citation type="submission" date="2022-03" db="EMBL/GenBank/DDBJ databases">
        <title>Genomic Encyclopedia of Type Strains, Phase III (KMG-III): the genomes of soil and plant-associated and newly described type strains.</title>
        <authorList>
            <person name="Whitman W."/>
        </authorList>
    </citation>
    <scope>NUCLEOTIDE SEQUENCE [LARGE SCALE GENOMIC DNA]</scope>
    <source>
        <strain evidence="1 2">BSker1</strain>
    </source>
</reference>
<gene>
    <name evidence="1" type="ORF">J2T60_002419</name>
</gene>
<dbReference type="InterPro" id="IPR023606">
    <property type="entry name" value="CoA-Trfase_III_dom_1_sf"/>
</dbReference>
<comment type="caution">
    <text evidence="1">The sequence shown here is derived from an EMBL/GenBank/DDBJ whole genome shotgun (WGS) entry which is preliminary data.</text>
</comment>
<dbReference type="EMBL" id="JALJYF010000002">
    <property type="protein sequence ID" value="MCP1728419.1"/>
    <property type="molecule type" value="Genomic_DNA"/>
</dbReference>
<accession>A0ABT1GAS4</accession>
<proteinExistence type="predicted"/>
<name>A0ABT1GAS4_9GAMM</name>
<protein>
    <submittedName>
        <fullName evidence="1">Crotonobetainyl-CoA:carnitine CoA-transferase CaiB-like acyl-CoA transferase</fullName>
    </submittedName>
</protein>
<dbReference type="Gene3D" id="3.40.50.10540">
    <property type="entry name" value="Crotonobetainyl-coa:carnitine coa-transferase, domain 1"/>
    <property type="match status" value="1"/>
</dbReference>
<organism evidence="1 2">
    <name type="scientific">Natronospira proteinivora</name>
    <dbReference type="NCBI Taxonomy" id="1807133"/>
    <lineage>
        <taxon>Bacteria</taxon>
        <taxon>Pseudomonadati</taxon>
        <taxon>Pseudomonadota</taxon>
        <taxon>Gammaproteobacteria</taxon>
        <taxon>Natronospirales</taxon>
        <taxon>Natronospiraceae</taxon>
        <taxon>Natronospira</taxon>
    </lineage>
</organism>
<evidence type="ECO:0000313" key="2">
    <source>
        <dbReference type="Proteomes" id="UP001523550"/>
    </source>
</evidence>
<dbReference type="RefSeq" id="WP_253450526.1">
    <property type="nucleotide sequence ID" value="NZ_JALJYF010000002.1"/>
</dbReference>
<evidence type="ECO:0000313" key="1">
    <source>
        <dbReference type="EMBL" id="MCP1728419.1"/>
    </source>
</evidence>